<evidence type="ECO:0008006" key="4">
    <source>
        <dbReference type="Google" id="ProtNLM"/>
    </source>
</evidence>
<dbReference type="CDD" id="cd14797">
    <property type="entry name" value="DUF302"/>
    <property type="match status" value="1"/>
</dbReference>
<dbReference type="InterPro" id="IPR035923">
    <property type="entry name" value="TT1751-like_sf"/>
</dbReference>
<dbReference type="OrthoDB" id="5190258at2759"/>
<dbReference type="SUPFAM" id="SSF103247">
    <property type="entry name" value="TT1751-like"/>
    <property type="match status" value="1"/>
</dbReference>
<feature type="region of interest" description="Disordered" evidence="1">
    <location>
        <begin position="1"/>
        <end position="28"/>
    </location>
</feature>
<protein>
    <recommendedName>
        <fullName evidence="4">TT1751-like protein</fullName>
    </recommendedName>
</protein>
<evidence type="ECO:0000256" key="1">
    <source>
        <dbReference type="SAM" id="MobiDB-lite"/>
    </source>
</evidence>
<sequence length="196" mass="21607">MHNNAKQASTTPADLSTNPPSPTTTMSKSVTNFTGQLVTFTTSVPYAEVITRLETALHKETSSAKWFPAMRAAKSKEDVEKALHDIIGNDDFIYFLQLPMHWVNFFKPGTGSVIVYVIGNPVIAQTMMVEDIRVAFNIPPRILVVGKENGQGTEIHYHLPSAVYAIDDNPALKTAALILDEKLEAFIRKITAESSM</sequence>
<dbReference type="Gene3D" id="3.30.310.70">
    <property type="entry name" value="TT1751-like domain"/>
    <property type="match status" value="1"/>
</dbReference>
<dbReference type="AlphaFoldDB" id="A0A8H5MH64"/>
<name>A0A8H5MH64_9AGAR</name>
<gene>
    <name evidence="2" type="ORF">D9757_000079</name>
</gene>
<reference evidence="2 3" key="1">
    <citation type="journal article" date="2020" name="ISME J.">
        <title>Uncovering the hidden diversity of litter-decomposition mechanisms in mushroom-forming fungi.</title>
        <authorList>
            <person name="Floudas D."/>
            <person name="Bentzer J."/>
            <person name="Ahren D."/>
            <person name="Johansson T."/>
            <person name="Persson P."/>
            <person name="Tunlid A."/>
        </authorList>
    </citation>
    <scope>NUCLEOTIDE SEQUENCE [LARGE SCALE GENOMIC DNA]</scope>
    <source>
        <strain evidence="2 3">CBS 406.79</strain>
    </source>
</reference>
<proteinExistence type="predicted"/>
<comment type="caution">
    <text evidence="2">The sequence shown here is derived from an EMBL/GenBank/DDBJ whole genome shotgun (WGS) entry which is preliminary data.</text>
</comment>
<evidence type="ECO:0000313" key="2">
    <source>
        <dbReference type="EMBL" id="KAF5393788.1"/>
    </source>
</evidence>
<evidence type="ECO:0000313" key="3">
    <source>
        <dbReference type="Proteomes" id="UP000518752"/>
    </source>
</evidence>
<dbReference type="InterPro" id="IPR005180">
    <property type="entry name" value="DUF302"/>
</dbReference>
<dbReference type="Proteomes" id="UP000518752">
    <property type="component" value="Unassembled WGS sequence"/>
</dbReference>
<accession>A0A8H5MH64</accession>
<organism evidence="2 3">
    <name type="scientific">Collybiopsis confluens</name>
    <dbReference type="NCBI Taxonomy" id="2823264"/>
    <lineage>
        <taxon>Eukaryota</taxon>
        <taxon>Fungi</taxon>
        <taxon>Dikarya</taxon>
        <taxon>Basidiomycota</taxon>
        <taxon>Agaricomycotina</taxon>
        <taxon>Agaricomycetes</taxon>
        <taxon>Agaricomycetidae</taxon>
        <taxon>Agaricales</taxon>
        <taxon>Marasmiineae</taxon>
        <taxon>Omphalotaceae</taxon>
        <taxon>Collybiopsis</taxon>
    </lineage>
</organism>
<feature type="compositionally biased region" description="Polar residues" evidence="1">
    <location>
        <begin position="1"/>
        <end position="15"/>
    </location>
</feature>
<dbReference type="EMBL" id="JAACJN010000001">
    <property type="protein sequence ID" value="KAF5393788.1"/>
    <property type="molecule type" value="Genomic_DNA"/>
</dbReference>
<keyword evidence="3" id="KW-1185">Reference proteome</keyword>